<keyword evidence="6" id="KW-0029">Amino-acid transport</keyword>
<keyword evidence="5 10" id="KW-0812">Transmembrane</keyword>
<dbReference type="GO" id="GO:0015808">
    <property type="term" value="P:L-alanine transport"/>
    <property type="evidence" value="ECO:0007669"/>
    <property type="project" value="TreeGrafter"/>
</dbReference>
<dbReference type="CDD" id="cd06582">
    <property type="entry name" value="TM_PBP1_LivH_like"/>
    <property type="match status" value="1"/>
</dbReference>
<feature type="transmembrane region" description="Helical" evidence="10">
    <location>
        <begin position="39"/>
        <end position="63"/>
    </location>
</feature>
<evidence type="ECO:0000256" key="5">
    <source>
        <dbReference type="ARBA" id="ARBA00022692"/>
    </source>
</evidence>
<dbReference type="GO" id="GO:0042941">
    <property type="term" value="P:D-alanine transmembrane transport"/>
    <property type="evidence" value="ECO:0007669"/>
    <property type="project" value="TreeGrafter"/>
</dbReference>
<dbReference type="GO" id="GO:0015188">
    <property type="term" value="F:L-isoleucine transmembrane transporter activity"/>
    <property type="evidence" value="ECO:0007669"/>
    <property type="project" value="TreeGrafter"/>
</dbReference>
<feature type="transmembrane region" description="Helical" evidence="10">
    <location>
        <begin position="217"/>
        <end position="237"/>
    </location>
</feature>
<comment type="similarity">
    <text evidence="9">Belongs to the binding-protein-dependent transport system permease family. LivHM subfamily.</text>
</comment>
<dbReference type="GO" id="GO:0005304">
    <property type="term" value="F:L-valine transmembrane transporter activity"/>
    <property type="evidence" value="ECO:0007669"/>
    <property type="project" value="TreeGrafter"/>
</dbReference>
<evidence type="ECO:0000256" key="3">
    <source>
        <dbReference type="ARBA" id="ARBA00022475"/>
    </source>
</evidence>
<comment type="subcellular location">
    <subcellularLocation>
        <location evidence="1">Cell membrane</location>
        <topology evidence="1">Multi-pass membrane protein</topology>
    </subcellularLocation>
</comment>
<dbReference type="AlphaFoldDB" id="A0A6M1LEF3"/>
<keyword evidence="12" id="KW-1185">Reference proteome</keyword>
<dbReference type="GO" id="GO:1903806">
    <property type="term" value="P:L-isoleucine import across plasma membrane"/>
    <property type="evidence" value="ECO:0007669"/>
    <property type="project" value="TreeGrafter"/>
</dbReference>
<evidence type="ECO:0000256" key="2">
    <source>
        <dbReference type="ARBA" id="ARBA00022448"/>
    </source>
</evidence>
<dbReference type="GO" id="GO:0005886">
    <property type="term" value="C:plasma membrane"/>
    <property type="evidence" value="ECO:0007669"/>
    <property type="project" value="UniProtKB-SubCell"/>
</dbReference>
<reference evidence="11 12" key="1">
    <citation type="submission" date="2020-02" db="EMBL/GenBank/DDBJ databases">
        <authorList>
            <person name="Kim H.M."/>
            <person name="Jeon C.O."/>
        </authorList>
    </citation>
    <scope>NUCLEOTIDE SEQUENCE [LARGE SCALE GENOMIC DNA]</scope>
    <source>
        <strain evidence="11 12">PeD5</strain>
    </source>
</reference>
<feature type="transmembrane region" description="Helical" evidence="10">
    <location>
        <begin position="286"/>
        <end position="303"/>
    </location>
</feature>
<dbReference type="EMBL" id="JAAIKB010000001">
    <property type="protein sequence ID" value="NGM18665.1"/>
    <property type="molecule type" value="Genomic_DNA"/>
</dbReference>
<dbReference type="InterPro" id="IPR052157">
    <property type="entry name" value="BCAA_transport_permease"/>
</dbReference>
<evidence type="ECO:0000256" key="9">
    <source>
        <dbReference type="ARBA" id="ARBA00037998"/>
    </source>
</evidence>
<keyword evidence="7 10" id="KW-1133">Transmembrane helix</keyword>
<dbReference type="PANTHER" id="PTHR11795:SF371">
    <property type="entry name" value="HIGH-AFFINITY BRANCHED-CHAIN AMINO ACID TRANSPORT SYSTEM PERMEASE PROTEIN LIVH"/>
    <property type="match status" value="1"/>
</dbReference>
<keyword evidence="3" id="KW-1003">Cell membrane</keyword>
<evidence type="ECO:0000256" key="8">
    <source>
        <dbReference type="ARBA" id="ARBA00023136"/>
    </source>
</evidence>
<gene>
    <name evidence="11" type="ORF">G3576_01480</name>
</gene>
<name>A0A6M1LEF3_9PROT</name>
<evidence type="ECO:0000256" key="1">
    <source>
        <dbReference type="ARBA" id="ARBA00004651"/>
    </source>
</evidence>
<feature type="transmembrane region" description="Helical" evidence="10">
    <location>
        <begin position="75"/>
        <end position="98"/>
    </location>
</feature>
<feature type="transmembrane region" description="Helical" evidence="10">
    <location>
        <begin position="249"/>
        <end position="274"/>
    </location>
</feature>
<dbReference type="PANTHER" id="PTHR11795">
    <property type="entry name" value="BRANCHED-CHAIN AMINO ACID TRANSPORT SYSTEM PERMEASE PROTEIN LIVH"/>
    <property type="match status" value="1"/>
</dbReference>
<dbReference type="Pfam" id="PF02653">
    <property type="entry name" value="BPD_transp_2"/>
    <property type="match status" value="1"/>
</dbReference>
<dbReference type="RefSeq" id="WP_164692547.1">
    <property type="nucleotide sequence ID" value="NZ_JAAIKB010000001.1"/>
</dbReference>
<comment type="caution">
    <text evidence="11">The sequence shown here is derived from an EMBL/GenBank/DDBJ whole genome shotgun (WGS) entry which is preliminary data.</text>
</comment>
<evidence type="ECO:0000313" key="12">
    <source>
        <dbReference type="Proteomes" id="UP000475385"/>
    </source>
</evidence>
<evidence type="ECO:0000256" key="10">
    <source>
        <dbReference type="SAM" id="Phobius"/>
    </source>
</evidence>
<keyword evidence="4" id="KW-0997">Cell inner membrane</keyword>
<feature type="transmembrane region" description="Helical" evidence="10">
    <location>
        <begin position="6"/>
        <end position="27"/>
    </location>
</feature>
<reference evidence="11 12" key="2">
    <citation type="submission" date="2020-03" db="EMBL/GenBank/DDBJ databases">
        <title>Roseomonas stagni sp. nov., isolated from pond water in Japan.</title>
        <authorList>
            <person name="Furuhata K."/>
            <person name="Miyamoto H."/>
            <person name="Goto K."/>
        </authorList>
    </citation>
    <scope>NUCLEOTIDE SEQUENCE [LARGE SCALE GENOMIC DNA]</scope>
    <source>
        <strain evidence="11 12">PeD5</strain>
    </source>
</reference>
<dbReference type="GO" id="GO:0015190">
    <property type="term" value="F:L-leucine transmembrane transporter activity"/>
    <property type="evidence" value="ECO:0007669"/>
    <property type="project" value="TreeGrafter"/>
</dbReference>
<feature type="transmembrane region" description="Helical" evidence="10">
    <location>
        <begin position="110"/>
        <end position="129"/>
    </location>
</feature>
<dbReference type="InterPro" id="IPR001851">
    <property type="entry name" value="ABC_transp_permease"/>
</dbReference>
<accession>A0A6M1LEF3</accession>
<dbReference type="GO" id="GO:0015192">
    <property type="term" value="F:L-phenylalanine transmembrane transporter activity"/>
    <property type="evidence" value="ECO:0007669"/>
    <property type="project" value="TreeGrafter"/>
</dbReference>
<evidence type="ECO:0000256" key="4">
    <source>
        <dbReference type="ARBA" id="ARBA00022519"/>
    </source>
</evidence>
<protein>
    <submittedName>
        <fullName evidence="11">Branched-chain amino acid ABC transporter permease</fullName>
    </submittedName>
</protein>
<feature type="transmembrane region" description="Helical" evidence="10">
    <location>
        <begin position="166"/>
        <end position="183"/>
    </location>
</feature>
<keyword evidence="8 10" id="KW-0472">Membrane</keyword>
<organism evidence="11 12">
    <name type="scientific">Falsiroseomonas algicola</name>
    <dbReference type="NCBI Taxonomy" id="2716930"/>
    <lineage>
        <taxon>Bacteria</taxon>
        <taxon>Pseudomonadati</taxon>
        <taxon>Pseudomonadota</taxon>
        <taxon>Alphaproteobacteria</taxon>
        <taxon>Acetobacterales</taxon>
        <taxon>Roseomonadaceae</taxon>
        <taxon>Falsiroseomonas</taxon>
    </lineage>
</organism>
<evidence type="ECO:0000256" key="6">
    <source>
        <dbReference type="ARBA" id="ARBA00022970"/>
    </source>
</evidence>
<dbReference type="Proteomes" id="UP000475385">
    <property type="component" value="Unassembled WGS sequence"/>
</dbReference>
<proteinExistence type="inferred from homology"/>
<evidence type="ECO:0000313" key="11">
    <source>
        <dbReference type="EMBL" id="NGM18665.1"/>
    </source>
</evidence>
<keyword evidence="2" id="KW-0813">Transport</keyword>
<evidence type="ECO:0000256" key="7">
    <source>
        <dbReference type="ARBA" id="ARBA00022989"/>
    </source>
</evidence>
<sequence length="311" mass="32112">MLQLIADGLVVGSVISLGAVGLTLTYSILRFANFGQGEFLTWGAYLAVSALSLTLAVTGGGVMTPIEPFSFGWQLPVAMVASAALTAALALVLDWALFARLRRTGSAITLVIASFGAALALRNLLQFLYGTLPEYYTREIQIAVRLVPRGALGDVMGGLRITPDQMLVLGVTAAAVIGLHVLLTRTTLGRAMRATAQNPALARVAGVDVEGVVRATWVIGAGMAAVAGVMAGLVGQIRPGLGFELLLPLFAAAILGGIGSVWGAVAGGLIVGLAESFSVPLFGAEYRLATAFLVLIAILLLRPRGLFGEKA</sequence>